<accession>A0A485KFY6</accession>
<name>A0A485KFY6_9STRA</name>
<organism evidence="3 4">
    <name type="scientific">Aphanomyces stellatus</name>
    <dbReference type="NCBI Taxonomy" id="120398"/>
    <lineage>
        <taxon>Eukaryota</taxon>
        <taxon>Sar</taxon>
        <taxon>Stramenopiles</taxon>
        <taxon>Oomycota</taxon>
        <taxon>Saprolegniomycetes</taxon>
        <taxon>Saprolegniales</taxon>
        <taxon>Verrucalvaceae</taxon>
        <taxon>Aphanomyces</taxon>
    </lineage>
</organism>
<comment type="similarity">
    <text evidence="1">Belongs to the LOR family.</text>
</comment>
<dbReference type="InterPro" id="IPR025659">
    <property type="entry name" value="Tubby-like_C"/>
</dbReference>
<dbReference type="Proteomes" id="UP000332933">
    <property type="component" value="Unassembled WGS sequence"/>
</dbReference>
<dbReference type="InterPro" id="IPR038595">
    <property type="entry name" value="LOR_sf"/>
</dbReference>
<dbReference type="SUPFAM" id="SSF54518">
    <property type="entry name" value="Tubby C-terminal domain-like"/>
    <property type="match status" value="1"/>
</dbReference>
<dbReference type="Pfam" id="PF04525">
    <property type="entry name" value="LOR"/>
    <property type="match status" value="1"/>
</dbReference>
<dbReference type="EMBL" id="CAADRA010001230">
    <property type="protein sequence ID" value="VFT81875.1"/>
    <property type="molecule type" value="Genomic_DNA"/>
</dbReference>
<protein>
    <submittedName>
        <fullName evidence="3">Aste57867_4780 protein</fullName>
    </submittedName>
</protein>
<proteinExistence type="inferred from homology"/>
<evidence type="ECO:0000313" key="4">
    <source>
        <dbReference type="Proteomes" id="UP000332933"/>
    </source>
</evidence>
<gene>
    <name evidence="3" type="primary">Aste57867_4780</name>
    <name evidence="2" type="ORF">As57867_004767</name>
    <name evidence="3" type="ORF">ASTE57867_4780</name>
</gene>
<reference evidence="3 4" key="1">
    <citation type="submission" date="2019-03" db="EMBL/GenBank/DDBJ databases">
        <authorList>
            <person name="Gaulin E."/>
            <person name="Dumas B."/>
        </authorList>
    </citation>
    <scope>NUCLEOTIDE SEQUENCE [LARGE SCALE GENOMIC DNA]</scope>
    <source>
        <strain evidence="3">CBS 568.67</strain>
    </source>
</reference>
<evidence type="ECO:0000256" key="1">
    <source>
        <dbReference type="ARBA" id="ARBA00005437"/>
    </source>
</evidence>
<evidence type="ECO:0000313" key="3">
    <source>
        <dbReference type="EMBL" id="VFT81875.1"/>
    </source>
</evidence>
<dbReference type="EMBL" id="VJMH01001230">
    <property type="protein sequence ID" value="KAF0712593.1"/>
    <property type="molecule type" value="Genomic_DNA"/>
</dbReference>
<keyword evidence="4" id="KW-1185">Reference proteome</keyword>
<dbReference type="OrthoDB" id="101217at2759"/>
<dbReference type="InterPro" id="IPR007612">
    <property type="entry name" value="LOR"/>
</dbReference>
<dbReference type="AlphaFoldDB" id="A0A485KFY6"/>
<dbReference type="Gene3D" id="2.40.160.200">
    <property type="entry name" value="LURP1-related"/>
    <property type="match status" value="1"/>
</dbReference>
<evidence type="ECO:0000313" key="2">
    <source>
        <dbReference type="EMBL" id="KAF0712593.1"/>
    </source>
</evidence>
<reference evidence="2" key="2">
    <citation type="submission" date="2019-06" db="EMBL/GenBank/DDBJ databases">
        <title>Genomics analysis of Aphanomyces spp. identifies a new class of oomycete effector associated with host adaptation.</title>
        <authorList>
            <person name="Gaulin E."/>
        </authorList>
    </citation>
    <scope>NUCLEOTIDE SEQUENCE</scope>
    <source>
        <strain evidence="2">CBS 578.67</strain>
    </source>
</reference>
<sequence>MEPSTAAPTNAAEAFDKAILEPQSRIAVIHSNYVSASARSIVINVADDFTIRDAHTDAVLFRIAAKRDVYCTRTLVDVSSNMPVAVIQEPVLTGRHRQRVYTPEMEPWFDVVPHLTFVTNPADCDVVDCVTGATHTFSIGANALARKVVVTRLGETVAKMHKPKAIASKQYLVDIAPGMDMAFVALLCLAVDEASNIHLLPVMSMLYMPFSFL</sequence>